<dbReference type="PaxDb" id="537011-PREVCOP_03770"/>
<dbReference type="GeneID" id="69849336"/>
<dbReference type="AlphaFoldDB" id="D1P9F5"/>
<comment type="caution">
    <text evidence="1">The sequence shown here is derived from an EMBL/GenBank/DDBJ whole genome shotgun (WGS) entry which is preliminary data.</text>
</comment>
<accession>D1P9F5</accession>
<keyword evidence="2" id="KW-1185">Reference proteome</keyword>
<name>D1P9F5_9BACT</name>
<dbReference type="InterPro" id="IPR036388">
    <property type="entry name" value="WH-like_DNA-bd_sf"/>
</dbReference>
<dbReference type="Gene3D" id="1.10.10.10">
    <property type="entry name" value="Winged helix-like DNA-binding domain superfamily/Winged helix DNA-binding domain"/>
    <property type="match status" value="1"/>
</dbReference>
<sequence>MKESLEATLKDVELTKEVYRLYTLEHLTQQEISVKLCIGRSTVWRKIRTFEAENPELAEKMSKQGKEITPDDYKDLVKEVAELKKQLKAERLRADFYEEMVAFGKKAYGIKVWNA</sequence>
<dbReference type="STRING" id="537011.PREVCOP_03770"/>
<evidence type="ECO:0000313" key="2">
    <source>
        <dbReference type="Proteomes" id="UP000004477"/>
    </source>
</evidence>
<dbReference type="RefSeq" id="WP_006846505.1">
    <property type="nucleotide sequence ID" value="NZ_CP085932.1"/>
</dbReference>
<gene>
    <name evidence="1" type="ORF">PREVCOP_03770</name>
</gene>
<dbReference type="HOGENOM" id="CLU_169657_0_0_10"/>
<reference evidence="1" key="1">
    <citation type="submission" date="2009-11" db="EMBL/GenBank/DDBJ databases">
        <authorList>
            <person name="Weinstock G."/>
            <person name="Sodergren E."/>
            <person name="Clifton S."/>
            <person name="Fulton L."/>
            <person name="Fulton B."/>
            <person name="Courtney L."/>
            <person name="Fronick C."/>
            <person name="Harrison M."/>
            <person name="Strong C."/>
            <person name="Farmer C."/>
            <person name="Delahaunty K."/>
            <person name="Markovic C."/>
            <person name="Hall O."/>
            <person name="Minx P."/>
            <person name="Tomlinson C."/>
            <person name="Mitreva M."/>
            <person name="Nelson J."/>
            <person name="Hou S."/>
            <person name="Wollam A."/>
            <person name="Pepin K.H."/>
            <person name="Johnson M."/>
            <person name="Bhonagiri V."/>
            <person name="Nash W.E."/>
            <person name="Warren W."/>
            <person name="Chinwalla A."/>
            <person name="Mardis E.R."/>
            <person name="Wilson R.K."/>
        </authorList>
    </citation>
    <scope>NUCLEOTIDE SEQUENCE [LARGE SCALE GENOMIC DNA]</scope>
    <source>
        <strain evidence="1">DSM 18205</strain>
    </source>
</reference>
<dbReference type="EMBL" id="ACBX02000004">
    <property type="protein sequence ID" value="EFB36723.1"/>
    <property type="molecule type" value="Genomic_DNA"/>
</dbReference>
<dbReference type="OrthoDB" id="1094830at2"/>
<protein>
    <submittedName>
        <fullName evidence="1">Uncharacterized protein</fullName>
    </submittedName>
</protein>
<dbReference type="Proteomes" id="UP000004477">
    <property type="component" value="Unassembled WGS sequence"/>
</dbReference>
<proteinExistence type="predicted"/>
<evidence type="ECO:0000313" key="1">
    <source>
        <dbReference type="EMBL" id="EFB36723.1"/>
    </source>
</evidence>
<organism evidence="1 2">
    <name type="scientific">Segatella copri DSM 18205</name>
    <dbReference type="NCBI Taxonomy" id="537011"/>
    <lineage>
        <taxon>Bacteria</taxon>
        <taxon>Pseudomonadati</taxon>
        <taxon>Bacteroidota</taxon>
        <taxon>Bacteroidia</taxon>
        <taxon>Bacteroidales</taxon>
        <taxon>Prevotellaceae</taxon>
        <taxon>Segatella</taxon>
    </lineage>
</organism>